<name>A0A0C3CD32_PILCF</name>
<accession>A0A0C3CD32</accession>
<evidence type="ECO:0000313" key="2">
    <source>
        <dbReference type="EMBL" id="KIM87587.1"/>
    </source>
</evidence>
<evidence type="ECO:0000256" key="1">
    <source>
        <dbReference type="SAM" id="MobiDB-lite"/>
    </source>
</evidence>
<proteinExistence type="predicted"/>
<evidence type="ECO:0000313" key="3">
    <source>
        <dbReference type="Proteomes" id="UP000054166"/>
    </source>
</evidence>
<protein>
    <submittedName>
        <fullName evidence="2">Uncharacterized protein</fullName>
    </submittedName>
</protein>
<feature type="region of interest" description="Disordered" evidence="1">
    <location>
        <begin position="1"/>
        <end position="54"/>
    </location>
</feature>
<dbReference type="HOGENOM" id="CLU_2016111_0_0_1"/>
<dbReference type="AlphaFoldDB" id="A0A0C3CD32"/>
<sequence>MDGNTHEGGTDRPDPTNGAAAAAAVQTPATLTNTDNAQLSTSNPTALPLDASSNEDAHAQTVISRALTAEATSRAPPKQFLKIAISHYYDDGDEYFEDPNVFDGMAADDADASMAAVVNKTLS</sequence>
<keyword evidence="3" id="KW-1185">Reference proteome</keyword>
<reference evidence="2 3" key="1">
    <citation type="submission" date="2014-04" db="EMBL/GenBank/DDBJ databases">
        <authorList>
            <consortium name="DOE Joint Genome Institute"/>
            <person name="Kuo A."/>
            <person name="Tarkka M."/>
            <person name="Buscot F."/>
            <person name="Kohler A."/>
            <person name="Nagy L.G."/>
            <person name="Floudas D."/>
            <person name="Copeland A."/>
            <person name="Barry K.W."/>
            <person name="Cichocki N."/>
            <person name="Veneault-Fourrey C."/>
            <person name="LaButti K."/>
            <person name="Lindquist E.A."/>
            <person name="Lipzen A."/>
            <person name="Lundell T."/>
            <person name="Morin E."/>
            <person name="Murat C."/>
            <person name="Sun H."/>
            <person name="Tunlid A."/>
            <person name="Henrissat B."/>
            <person name="Grigoriev I.V."/>
            <person name="Hibbett D.S."/>
            <person name="Martin F."/>
            <person name="Nordberg H.P."/>
            <person name="Cantor M.N."/>
            <person name="Hua S.X."/>
        </authorList>
    </citation>
    <scope>NUCLEOTIDE SEQUENCE [LARGE SCALE GENOMIC DNA]</scope>
    <source>
        <strain evidence="2 3">F 1598</strain>
    </source>
</reference>
<gene>
    <name evidence="2" type="ORF">PILCRDRAFT_815152</name>
</gene>
<dbReference type="Proteomes" id="UP000054166">
    <property type="component" value="Unassembled WGS sequence"/>
</dbReference>
<reference evidence="3" key="2">
    <citation type="submission" date="2015-01" db="EMBL/GenBank/DDBJ databases">
        <title>Evolutionary Origins and Diversification of the Mycorrhizal Mutualists.</title>
        <authorList>
            <consortium name="DOE Joint Genome Institute"/>
            <consortium name="Mycorrhizal Genomics Consortium"/>
            <person name="Kohler A."/>
            <person name="Kuo A."/>
            <person name="Nagy L.G."/>
            <person name="Floudas D."/>
            <person name="Copeland A."/>
            <person name="Barry K.W."/>
            <person name="Cichocki N."/>
            <person name="Veneault-Fourrey C."/>
            <person name="LaButti K."/>
            <person name="Lindquist E.A."/>
            <person name="Lipzen A."/>
            <person name="Lundell T."/>
            <person name="Morin E."/>
            <person name="Murat C."/>
            <person name="Riley R."/>
            <person name="Ohm R."/>
            <person name="Sun H."/>
            <person name="Tunlid A."/>
            <person name="Henrissat B."/>
            <person name="Grigoriev I.V."/>
            <person name="Hibbett D.S."/>
            <person name="Martin F."/>
        </authorList>
    </citation>
    <scope>NUCLEOTIDE SEQUENCE [LARGE SCALE GENOMIC DNA]</scope>
    <source>
        <strain evidence="3">F 1598</strain>
    </source>
</reference>
<feature type="compositionally biased region" description="Polar residues" evidence="1">
    <location>
        <begin position="27"/>
        <end position="45"/>
    </location>
</feature>
<dbReference type="InParanoid" id="A0A0C3CD32"/>
<feature type="compositionally biased region" description="Basic and acidic residues" evidence="1">
    <location>
        <begin position="1"/>
        <end position="14"/>
    </location>
</feature>
<organism evidence="2 3">
    <name type="scientific">Piloderma croceum (strain F 1598)</name>
    <dbReference type="NCBI Taxonomy" id="765440"/>
    <lineage>
        <taxon>Eukaryota</taxon>
        <taxon>Fungi</taxon>
        <taxon>Dikarya</taxon>
        <taxon>Basidiomycota</taxon>
        <taxon>Agaricomycotina</taxon>
        <taxon>Agaricomycetes</taxon>
        <taxon>Agaricomycetidae</taxon>
        <taxon>Atheliales</taxon>
        <taxon>Atheliaceae</taxon>
        <taxon>Piloderma</taxon>
    </lineage>
</organism>
<dbReference type="EMBL" id="KN832979">
    <property type="protein sequence ID" value="KIM87587.1"/>
    <property type="molecule type" value="Genomic_DNA"/>
</dbReference>